<keyword evidence="2" id="KW-0378">Hydrolase</keyword>
<reference evidence="2 3" key="1">
    <citation type="submission" date="2023-12" db="EMBL/GenBank/DDBJ databases">
        <title>Baltic Sea Cyanobacteria.</title>
        <authorList>
            <person name="Delbaje E."/>
            <person name="Fewer D.P."/>
            <person name="Shishido T.K."/>
        </authorList>
    </citation>
    <scope>NUCLEOTIDE SEQUENCE [LARGE SCALE GENOMIC DNA]</scope>
    <source>
        <strain evidence="2 3">UHCC-0300</strain>
    </source>
</reference>
<sequence>TQVFGRVDLESPGLEWQIQGKNGYYSELSSFTDNNWNYQSRDNLFFDGKTENGESLASVKQVYSDLSNGIFGSYKAITAGYFDTTNYRGSHYGIDMDGLAGNTVKTVVSGKTRIIQSTPGNFFIGVEGDDGNLWIYGHLENYSVGIGQRVEAGTIIGTVFDGAYLGSYWMSQHLHLEVHKGHTYDRTKTMSPLQAYWKLRNR</sequence>
<accession>A0ABU5UGS2</accession>
<dbReference type="InterPro" id="IPR050570">
    <property type="entry name" value="Cell_wall_metabolism_enzyme"/>
</dbReference>
<dbReference type="CDD" id="cd12797">
    <property type="entry name" value="M23_peptidase"/>
    <property type="match status" value="1"/>
</dbReference>
<protein>
    <submittedName>
        <fullName evidence="2">M23 family metallopeptidase</fullName>
        <ecNumber evidence="2">3.4.-.-</ecNumber>
    </submittedName>
</protein>
<organism evidence="2 3">
    <name type="scientific">Nodularia harveyana UHCC-0300</name>
    <dbReference type="NCBI Taxonomy" id="2974287"/>
    <lineage>
        <taxon>Bacteria</taxon>
        <taxon>Bacillati</taxon>
        <taxon>Cyanobacteriota</taxon>
        <taxon>Cyanophyceae</taxon>
        <taxon>Nostocales</taxon>
        <taxon>Nodulariaceae</taxon>
        <taxon>Nodularia</taxon>
    </lineage>
</organism>
<proteinExistence type="predicted"/>
<dbReference type="PANTHER" id="PTHR21666:SF270">
    <property type="entry name" value="MUREIN HYDROLASE ACTIVATOR ENVC"/>
    <property type="match status" value="1"/>
</dbReference>
<evidence type="ECO:0000313" key="3">
    <source>
        <dbReference type="Proteomes" id="UP001302120"/>
    </source>
</evidence>
<dbReference type="Gene3D" id="2.70.70.10">
    <property type="entry name" value="Glucose Permease (Domain IIA)"/>
    <property type="match status" value="1"/>
</dbReference>
<feature type="non-terminal residue" evidence="2">
    <location>
        <position position="1"/>
    </location>
</feature>
<name>A0ABU5UGS2_9CYAN</name>
<dbReference type="SUPFAM" id="SSF51261">
    <property type="entry name" value="Duplicated hybrid motif"/>
    <property type="match status" value="1"/>
</dbReference>
<dbReference type="GO" id="GO:0016787">
    <property type="term" value="F:hydrolase activity"/>
    <property type="evidence" value="ECO:0007669"/>
    <property type="project" value="UniProtKB-KW"/>
</dbReference>
<keyword evidence="3" id="KW-1185">Reference proteome</keyword>
<feature type="domain" description="M23ase beta-sheet core" evidence="1">
    <location>
        <begin position="90"/>
        <end position="182"/>
    </location>
</feature>
<dbReference type="Pfam" id="PF01551">
    <property type="entry name" value="Peptidase_M23"/>
    <property type="match status" value="1"/>
</dbReference>
<dbReference type="RefSeq" id="WP_323196631.1">
    <property type="nucleotide sequence ID" value="NZ_JAYGHG010000021.1"/>
</dbReference>
<dbReference type="Proteomes" id="UP001302120">
    <property type="component" value="Unassembled WGS sequence"/>
</dbReference>
<evidence type="ECO:0000313" key="2">
    <source>
        <dbReference type="EMBL" id="MEA5582315.1"/>
    </source>
</evidence>
<dbReference type="PANTHER" id="PTHR21666">
    <property type="entry name" value="PEPTIDASE-RELATED"/>
    <property type="match status" value="1"/>
</dbReference>
<comment type="caution">
    <text evidence="2">The sequence shown here is derived from an EMBL/GenBank/DDBJ whole genome shotgun (WGS) entry which is preliminary data.</text>
</comment>
<dbReference type="EC" id="3.4.-.-" evidence="2"/>
<dbReference type="InterPro" id="IPR016047">
    <property type="entry name" value="M23ase_b-sheet_dom"/>
</dbReference>
<dbReference type="InterPro" id="IPR011055">
    <property type="entry name" value="Dup_hybrid_motif"/>
</dbReference>
<evidence type="ECO:0000259" key="1">
    <source>
        <dbReference type="Pfam" id="PF01551"/>
    </source>
</evidence>
<dbReference type="EMBL" id="JAYGHG010000021">
    <property type="protein sequence ID" value="MEA5582315.1"/>
    <property type="molecule type" value="Genomic_DNA"/>
</dbReference>
<gene>
    <name evidence="2" type="ORF">VB620_13305</name>
</gene>